<dbReference type="RefSeq" id="WP_379794598.1">
    <property type="nucleotide sequence ID" value="NZ_CP097263.1"/>
</dbReference>
<evidence type="ECO:0000259" key="4">
    <source>
        <dbReference type="PROSITE" id="PS51349"/>
    </source>
</evidence>
<comment type="similarity">
    <text evidence="3">Belongs to the FMN-dependent alpha-hydroxy acid dehydrogenase family.</text>
</comment>
<comment type="caution">
    <text evidence="5">The sequence shown here is derived from an EMBL/GenBank/DDBJ whole genome shotgun (WGS) entry which is preliminary data.</text>
</comment>
<accession>A0ABV6N896</accession>
<dbReference type="PANTHER" id="PTHR10578:SF143">
    <property type="entry name" value="FMN-DEPENDENT ALPHA-HYDROXY ACID DEHYDROGENASE PB1A11.03"/>
    <property type="match status" value="1"/>
</dbReference>
<organism evidence="5 6">
    <name type="scientific">Kutzneria chonburiensis</name>
    <dbReference type="NCBI Taxonomy" id="1483604"/>
    <lineage>
        <taxon>Bacteria</taxon>
        <taxon>Bacillati</taxon>
        <taxon>Actinomycetota</taxon>
        <taxon>Actinomycetes</taxon>
        <taxon>Pseudonocardiales</taxon>
        <taxon>Pseudonocardiaceae</taxon>
        <taxon>Kutzneria</taxon>
    </lineage>
</organism>
<dbReference type="Proteomes" id="UP001589810">
    <property type="component" value="Unassembled WGS sequence"/>
</dbReference>
<proteinExistence type="inferred from homology"/>
<dbReference type="Gene3D" id="3.20.20.70">
    <property type="entry name" value="Aldolase class I"/>
    <property type="match status" value="1"/>
</dbReference>
<feature type="domain" description="FMN hydroxy acid dehydrogenase" evidence="4">
    <location>
        <begin position="20"/>
        <end position="388"/>
    </location>
</feature>
<dbReference type="PIRSF" id="PIRSF000138">
    <property type="entry name" value="Al-hdrx_acd_dh"/>
    <property type="match status" value="1"/>
</dbReference>
<keyword evidence="2" id="KW-0560">Oxidoreductase</keyword>
<evidence type="ECO:0000256" key="1">
    <source>
        <dbReference type="ARBA" id="ARBA00001917"/>
    </source>
</evidence>
<dbReference type="EMBL" id="JBHLUD010000015">
    <property type="protein sequence ID" value="MFC0548265.1"/>
    <property type="molecule type" value="Genomic_DNA"/>
</dbReference>
<evidence type="ECO:0000256" key="2">
    <source>
        <dbReference type="ARBA" id="ARBA00023002"/>
    </source>
</evidence>
<evidence type="ECO:0000256" key="3">
    <source>
        <dbReference type="ARBA" id="ARBA00024042"/>
    </source>
</evidence>
<gene>
    <name evidence="5" type="ORF">ACFFH7_42625</name>
</gene>
<dbReference type="Pfam" id="PF01070">
    <property type="entry name" value="FMN_dh"/>
    <property type="match status" value="1"/>
</dbReference>
<dbReference type="InterPro" id="IPR037396">
    <property type="entry name" value="FMN_HAD"/>
</dbReference>
<keyword evidence="6" id="KW-1185">Reference proteome</keyword>
<protein>
    <submittedName>
        <fullName evidence="5">Alpha-hydroxy-acid oxidizing protein</fullName>
    </submittedName>
</protein>
<evidence type="ECO:0000313" key="6">
    <source>
        <dbReference type="Proteomes" id="UP001589810"/>
    </source>
</evidence>
<dbReference type="InterPro" id="IPR008259">
    <property type="entry name" value="FMN_hydac_DH_AS"/>
</dbReference>
<dbReference type="InterPro" id="IPR013785">
    <property type="entry name" value="Aldolase_TIM"/>
</dbReference>
<dbReference type="InterPro" id="IPR012133">
    <property type="entry name" value="Alpha-hydoxy_acid_DH_FMN"/>
</dbReference>
<evidence type="ECO:0000313" key="5">
    <source>
        <dbReference type="EMBL" id="MFC0548265.1"/>
    </source>
</evidence>
<reference evidence="5 6" key="1">
    <citation type="submission" date="2024-09" db="EMBL/GenBank/DDBJ databases">
        <authorList>
            <person name="Sun Q."/>
            <person name="Mori K."/>
        </authorList>
    </citation>
    <scope>NUCLEOTIDE SEQUENCE [LARGE SCALE GENOMIC DNA]</scope>
    <source>
        <strain evidence="5 6">TBRC 1432</strain>
    </source>
</reference>
<dbReference type="PANTHER" id="PTHR10578">
    <property type="entry name" value="S -2-HYDROXY-ACID OXIDASE-RELATED"/>
    <property type="match status" value="1"/>
</dbReference>
<comment type="cofactor">
    <cofactor evidence="1">
        <name>FMN</name>
        <dbReference type="ChEBI" id="CHEBI:58210"/>
    </cofactor>
</comment>
<dbReference type="PROSITE" id="PS51349">
    <property type="entry name" value="FMN_HYDROXY_ACID_DH_2"/>
    <property type="match status" value="1"/>
</dbReference>
<dbReference type="SUPFAM" id="SSF51395">
    <property type="entry name" value="FMN-linked oxidoreductases"/>
    <property type="match status" value="1"/>
</dbReference>
<dbReference type="InterPro" id="IPR000262">
    <property type="entry name" value="FMN-dep_DH"/>
</dbReference>
<name>A0ABV6N896_9PSEU</name>
<sequence>MSGTFSTYQGKLLRDAAAGHPPPCPCDGTELEDAAAKVLAPGPFGYVAGGAGSGDTLRANRAAFARYRLVPRMLRKTQPELRTSLLGKEMAAPVLLAPIGVQSIVHPEGELAVARAAAETGVTMIVASPASYSLEEVAAANGDGDRWYQLYQPDDPEVCLSILDRAKRAGFTALVVTVDTPRFGWRPSDLDQGFAPTLRGIGAATAFSDPVFRARLAQPPEQDLDAAVRLWQQMFTGTGRSWDELAFLRANWAGPLLVKGILHADDARAARDAGADGVVVSNHGGRQIDGALAALDALPAVAKAVGDELAVLLDSGVRTGSDVLKALALGADAVAVGRPYLYGLALNGQSGVGHVIRSVLADAEVTLGLLGAETVLDLGERHLHKIGG</sequence>
<dbReference type="PROSITE" id="PS00557">
    <property type="entry name" value="FMN_HYDROXY_ACID_DH_1"/>
    <property type="match status" value="1"/>
</dbReference>